<dbReference type="EC" id="2.1.1.37" evidence="2"/>
<feature type="region of interest" description="Disordered" evidence="10">
    <location>
        <begin position="201"/>
        <end position="224"/>
    </location>
</feature>
<organism evidence="12 13">
    <name type="scientific">Romanomermis culicivorax</name>
    <name type="common">Nematode worm</name>
    <dbReference type="NCBI Taxonomy" id="13658"/>
    <lineage>
        <taxon>Eukaryota</taxon>
        <taxon>Metazoa</taxon>
        <taxon>Ecdysozoa</taxon>
        <taxon>Nematoda</taxon>
        <taxon>Enoplea</taxon>
        <taxon>Dorylaimia</taxon>
        <taxon>Mermithida</taxon>
        <taxon>Mermithoidea</taxon>
        <taxon>Mermithidae</taxon>
        <taxon>Romanomermis</taxon>
    </lineage>
</organism>
<dbReference type="Pfam" id="PF17980">
    <property type="entry name" value="ADD_DNMT3"/>
    <property type="match status" value="1"/>
</dbReference>
<dbReference type="OMA" id="VPVICHI"/>
<dbReference type="PANTHER" id="PTHR23068">
    <property type="entry name" value="DNA CYTOSINE-5- -METHYLTRANSFERASE 3-RELATED"/>
    <property type="match status" value="1"/>
</dbReference>
<keyword evidence="5" id="KW-0949">S-adenosyl-L-methionine</keyword>
<dbReference type="Pfam" id="PF00145">
    <property type="entry name" value="DNA_methylase"/>
    <property type="match status" value="1"/>
</dbReference>
<dbReference type="PROSITE" id="PS51533">
    <property type="entry name" value="ADD"/>
    <property type="match status" value="1"/>
</dbReference>
<dbReference type="InterPro" id="IPR011011">
    <property type="entry name" value="Znf_FYVE_PHD"/>
</dbReference>
<dbReference type="Pfam" id="PF21255">
    <property type="entry name" value="DNMT3_ADD_GATA1-like"/>
    <property type="match status" value="1"/>
</dbReference>
<dbReference type="GO" id="GO:0005634">
    <property type="term" value="C:nucleus"/>
    <property type="evidence" value="ECO:0007669"/>
    <property type="project" value="UniProtKB-SubCell"/>
</dbReference>
<dbReference type="AlphaFoldDB" id="A0A915JKC3"/>
<dbReference type="InterPro" id="IPR040552">
    <property type="entry name" value="DNMT3_ADD_GATA1-like"/>
</dbReference>
<keyword evidence="9" id="KW-0539">Nucleus</keyword>
<dbReference type="WBParaSite" id="nRc.2.0.1.t26558-RA">
    <property type="protein sequence ID" value="nRc.2.0.1.t26558-RA"/>
    <property type="gene ID" value="nRc.2.0.1.g26558"/>
</dbReference>
<keyword evidence="7" id="KW-0863">Zinc-finger</keyword>
<evidence type="ECO:0000256" key="7">
    <source>
        <dbReference type="ARBA" id="ARBA00022771"/>
    </source>
</evidence>
<feature type="compositionally biased region" description="Low complexity" evidence="10">
    <location>
        <begin position="208"/>
        <end position="222"/>
    </location>
</feature>
<feature type="domain" description="PHD-type" evidence="11">
    <location>
        <begin position="255"/>
        <end position="390"/>
    </location>
</feature>
<evidence type="ECO:0000256" key="6">
    <source>
        <dbReference type="ARBA" id="ARBA00022723"/>
    </source>
</evidence>
<evidence type="ECO:0000313" key="12">
    <source>
        <dbReference type="Proteomes" id="UP000887565"/>
    </source>
</evidence>
<dbReference type="Proteomes" id="UP000887565">
    <property type="component" value="Unplaced"/>
</dbReference>
<dbReference type="GO" id="GO:0010468">
    <property type="term" value="P:regulation of gene expression"/>
    <property type="evidence" value="ECO:0007669"/>
    <property type="project" value="UniProtKB-ARBA"/>
</dbReference>
<evidence type="ECO:0000256" key="5">
    <source>
        <dbReference type="ARBA" id="ARBA00022691"/>
    </source>
</evidence>
<evidence type="ECO:0000256" key="8">
    <source>
        <dbReference type="ARBA" id="ARBA00022833"/>
    </source>
</evidence>
<name>A0A915JKC3_ROMCU</name>
<proteinExistence type="predicted"/>
<dbReference type="SUPFAM" id="SSF57903">
    <property type="entry name" value="FYVE/PHD zinc finger"/>
    <property type="match status" value="1"/>
</dbReference>
<dbReference type="PANTHER" id="PTHR23068:SF25">
    <property type="entry name" value="DNA (CYTOSINE-5)-METHYLTRANSFERASE DRM2"/>
    <property type="match status" value="1"/>
</dbReference>
<dbReference type="InterPro" id="IPR025766">
    <property type="entry name" value="ADD"/>
</dbReference>
<accession>A0A915JKC3</accession>
<dbReference type="InterPro" id="IPR050390">
    <property type="entry name" value="C5-Methyltransferase"/>
</dbReference>
<dbReference type="GO" id="GO:0008270">
    <property type="term" value="F:zinc ion binding"/>
    <property type="evidence" value="ECO:0007669"/>
    <property type="project" value="UniProtKB-KW"/>
</dbReference>
<evidence type="ECO:0000256" key="1">
    <source>
        <dbReference type="ARBA" id="ARBA00004123"/>
    </source>
</evidence>
<dbReference type="Gene3D" id="2.20.70.90">
    <property type="match status" value="1"/>
</dbReference>
<dbReference type="InterPro" id="IPR013083">
    <property type="entry name" value="Znf_RING/FYVE/PHD"/>
</dbReference>
<dbReference type="Gene3D" id="3.40.50.150">
    <property type="entry name" value="Vaccinia Virus protein VP39"/>
    <property type="match status" value="1"/>
</dbReference>
<dbReference type="Gene3D" id="2.30.30.140">
    <property type="match status" value="1"/>
</dbReference>
<reference evidence="13" key="1">
    <citation type="submission" date="2022-11" db="UniProtKB">
        <authorList>
            <consortium name="WormBaseParasite"/>
        </authorList>
    </citation>
    <scope>IDENTIFICATION</scope>
</reference>
<dbReference type="SUPFAM" id="SSF53335">
    <property type="entry name" value="S-adenosyl-L-methionine-dependent methyltransferases"/>
    <property type="match status" value="1"/>
</dbReference>
<dbReference type="InterPro" id="IPR029063">
    <property type="entry name" value="SAM-dependent_MTases_sf"/>
</dbReference>
<protein>
    <recommendedName>
        <fullName evidence="2">DNA (cytosine-5-)-methyltransferase</fullName>
        <ecNumber evidence="2">2.1.1.37</ecNumber>
    </recommendedName>
</protein>
<evidence type="ECO:0000256" key="10">
    <source>
        <dbReference type="SAM" id="MobiDB-lite"/>
    </source>
</evidence>
<dbReference type="CDD" id="cd11725">
    <property type="entry name" value="ADDz_Dnmt3"/>
    <property type="match status" value="1"/>
</dbReference>
<keyword evidence="3" id="KW-0489">Methyltransferase</keyword>
<keyword evidence="6" id="KW-0479">Metal-binding</keyword>
<dbReference type="CDD" id="cd05835">
    <property type="entry name" value="PWWP_DNMT3"/>
    <property type="match status" value="1"/>
</dbReference>
<sequence>MTYRKDRKSKRGGGVAVFIKKITRPPTSQSTDDLSLSELIGHERRDHLTIGDVVFGRLSNRAPWWPGLLIDPKICGYDRNNNFWIFWLGDNRISDVEPINIRPLSEYFSHCFRVGGSQSYIGSVQKAVELYARQIGASFSEDPLDWALKRFKPKGHRDHLKHATKPVKYLTTKQLNDETYLSTIFPPFVIDRLKVIRNLQPRKRTTHSHNSSDADTTTSSSNIEVVENDSISDNSFTSRSSIGSSIFYQNTNAADYAPQKNELDLYCLACGESDKIYTEHPLVEGNLCSNCTDLYKEVCFVYDQDGKKEHCSICCEGGDLIICDNMNCPNVFCQNCIAAYDSLDALEKIMQTDPWYCYLCAMIETTLLKPRKECEARLLEMFKTVNIADDLDLSLVPTVKKQIRVLSLFDGLATAKVVLDQLSIDIDVYYSSEIDDEAALVSKVNHAKSSIVYLGDVRNINLDKLRSISPIDLVIGGSPCNDVSIANPKRKGLYGSYIAPSNLKSPCIRDILTPECGRVALVQKVRTVTTRTNSLKQGKSHSIHPVSMEGKPDTLWPTELETLFGLPRHYTDVGGLTPAKRQKLIGQGWTVP</sequence>
<dbReference type="GO" id="GO:0003886">
    <property type="term" value="F:DNA (cytosine-5-)-methyltransferase activity"/>
    <property type="evidence" value="ECO:0007669"/>
    <property type="project" value="UniProtKB-EC"/>
</dbReference>
<evidence type="ECO:0000256" key="9">
    <source>
        <dbReference type="ARBA" id="ARBA00023242"/>
    </source>
</evidence>
<evidence type="ECO:0000256" key="4">
    <source>
        <dbReference type="ARBA" id="ARBA00022679"/>
    </source>
</evidence>
<evidence type="ECO:0000256" key="3">
    <source>
        <dbReference type="ARBA" id="ARBA00022603"/>
    </source>
</evidence>
<dbReference type="InterPro" id="IPR001525">
    <property type="entry name" value="C5_MeTfrase"/>
</dbReference>
<dbReference type="Gene3D" id="3.30.40.10">
    <property type="entry name" value="Zinc/RING finger domain, C3HC4 (zinc finger)"/>
    <property type="match status" value="1"/>
</dbReference>
<evidence type="ECO:0000256" key="2">
    <source>
        <dbReference type="ARBA" id="ARBA00011975"/>
    </source>
</evidence>
<keyword evidence="12" id="KW-1185">Reference proteome</keyword>
<evidence type="ECO:0000313" key="13">
    <source>
        <dbReference type="WBParaSite" id="nRc.2.0.1.t26558-RA"/>
    </source>
</evidence>
<keyword evidence="8" id="KW-0862">Zinc</keyword>
<keyword evidence="4" id="KW-0808">Transferase</keyword>
<evidence type="ECO:0000259" key="11">
    <source>
        <dbReference type="PROSITE" id="PS51533"/>
    </source>
</evidence>
<comment type="subcellular location">
    <subcellularLocation>
        <location evidence="1">Nucleus</location>
    </subcellularLocation>
</comment>
<dbReference type="InterPro" id="IPR049554">
    <property type="entry name" value="DNMT3_ADD_PHD"/>
</dbReference>
<dbReference type="SUPFAM" id="SSF63748">
    <property type="entry name" value="Tudor/PWWP/MBT"/>
    <property type="match status" value="1"/>
</dbReference>
<dbReference type="GO" id="GO:0032259">
    <property type="term" value="P:methylation"/>
    <property type="evidence" value="ECO:0007669"/>
    <property type="project" value="UniProtKB-KW"/>
</dbReference>